<feature type="transmembrane region" description="Helical" evidence="7">
    <location>
        <begin position="61"/>
        <end position="77"/>
    </location>
</feature>
<evidence type="ECO:0000256" key="2">
    <source>
        <dbReference type="ARBA" id="ARBA00022448"/>
    </source>
</evidence>
<accession>A0AAD7Y1B5</accession>
<feature type="transmembrane region" description="Helical" evidence="7">
    <location>
        <begin position="371"/>
        <end position="391"/>
    </location>
</feature>
<dbReference type="GO" id="GO:0005886">
    <property type="term" value="C:plasma membrane"/>
    <property type="evidence" value="ECO:0007669"/>
    <property type="project" value="TreeGrafter"/>
</dbReference>
<dbReference type="Pfam" id="PF07690">
    <property type="entry name" value="MFS_1"/>
    <property type="match status" value="1"/>
</dbReference>
<comment type="caution">
    <text evidence="9">The sequence shown here is derived from an EMBL/GenBank/DDBJ whole genome shotgun (WGS) entry which is preliminary data.</text>
</comment>
<gene>
    <name evidence="9" type="ORF">O0I10_003476</name>
</gene>
<dbReference type="Gene3D" id="1.20.1250.20">
    <property type="entry name" value="MFS general substrate transporter like domains"/>
    <property type="match status" value="1"/>
</dbReference>
<evidence type="ECO:0000256" key="6">
    <source>
        <dbReference type="SAM" id="MobiDB-lite"/>
    </source>
</evidence>
<evidence type="ECO:0000256" key="5">
    <source>
        <dbReference type="ARBA" id="ARBA00023136"/>
    </source>
</evidence>
<dbReference type="InterPro" id="IPR011701">
    <property type="entry name" value="MFS"/>
</dbReference>
<sequence>MAKDDDNNEPYSIFSARQKATIVAITVISTAMLTALPVNIYYPALNIIKEDMHTTTENMNFTVTIYIIAQAIAPAFWGPIADRTGRRPMYLMATLTFVLSCVGLALAPNYPVLLAMRLLQSFGASPTVAIVCGIIGDISPPSSRGTYFAIMSGVRHVVTTTGPMVGGIVAQKTSWRWIWWIMVISGGAIFALMLFLVPETLRSLVGNGSGYANPTPTQWWRHRKQQRQRAKLRQSGEEGYQSSSVDEEGASSITHIPAQQQRKPINLLKPLLFLKEWDVLCALLFGGLCFGTQQSFLVTTSHILASVYHLSVMNVGLCFMTGGAGSLAGALSTGRIMDYEFKRVALEACGHVPKRGSLSSDFPIFKARLRYPLCLAAILEAAVMVFGWSVYTVQPLPVTLTIVFIFCFTHASIFSSIQVLMVDLFPADSSSITATNNLVRCTLAAIGTATVDLGIRAIGVQWTCFAISMILVVSNILPIALIIYGTRWRSRRMEKESSLAKEKNKA</sequence>
<feature type="transmembrane region" description="Helical" evidence="7">
    <location>
        <begin position="114"/>
        <end position="135"/>
    </location>
</feature>
<reference evidence="9 10" key="1">
    <citation type="submission" date="2023-03" db="EMBL/GenBank/DDBJ databases">
        <title>Genome sequence of Lichtheimia ornata CBS 291.66.</title>
        <authorList>
            <person name="Mohabir J.T."/>
            <person name="Shea T.P."/>
            <person name="Kurbessoian T."/>
            <person name="Berby B."/>
            <person name="Fontaine J."/>
            <person name="Livny J."/>
            <person name="Gnirke A."/>
            <person name="Stajich J.E."/>
            <person name="Cuomo C.A."/>
        </authorList>
    </citation>
    <scope>NUCLEOTIDE SEQUENCE [LARGE SCALE GENOMIC DNA]</scope>
    <source>
        <strain evidence="9">CBS 291.66</strain>
    </source>
</reference>
<dbReference type="GO" id="GO:0022857">
    <property type="term" value="F:transmembrane transporter activity"/>
    <property type="evidence" value="ECO:0007669"/>
    <property type="project" value="InterPro"/>
</dbReference>
<comment type="subcellular location">
    <subcellularLocation>
        <location evidence="1">Membrane</location>
        <topology evidence="1">Multi-pass membrane protein</topology>
    </subcellularLocation>
</comment>
<feature type="transmembrane region" description="Helical" evidence="7">
    <location>
        <begin position="89"/>
        <end position="108"/>
    </location>
</feature>
<feature type="transmembrane region" description="Helical" evidence="7">
    <location>
        <begin position="147"/>
        <end position="171"/>
    </location>
</feature>
<feature type="transmembrane region" description="Helical" evidence="7">
    <location>
        <begin position="465"/>
        <end position="485"/>
    </location>
</feature>
<feature type="transmembrane region" description="Helical" evidence="7">
    <location>
        <begin position="308"/>
        <end position="333"/>
    </location>
</feature>
<organism evidence="9 10">
    <name type="scientific">Lichtheimia ornata</name>
    <dbReference type="NCBI Taxonomy" id="688661"/>
    <lineage>
        <taxon>Eukaryota</taxon>
        <taxon>Fungi</taxon>
        <taxon>Fungi incertae sedis</taxon>
        <taxon>Mucoromycota</taxon>
        <taxon>Mucoromycotina</taxon>
        <taxon>Mucoromycetes</taxon>
        <taxon>Mucorales</taxon>
        <taxon>Lichtheimiaceae</taxon>
        <taxon>Lichtheimia</taxon>
    </lineage>
</organism>
<dbReference type="PANTHER" id="PTHR23502">
    <property type="entry name" value="MAJOR FACILITATOR SUPERFAMILY"/>
    <property type="match status" value="1"/>
</dbReference>
<feature type="compositionally biased region" description="Basic residues" evidence="6">
    <location>
        <begin position="220"/>
        <end position="232"/>
    </location>
</feature>
<evidence type="ECO:0000256" key="3">
    <source>
        <dbReference type="ARBA" id="ARBA00022692"/>
    </source>
</evidence>
<dbReference type="RefSeq" id="XP_058345746.1">
    <property type="nucleotide sequence ID" value="XM_058483547.1"/>
</dbReference>
<keyword evidence="5 7" id="KW-0472">Membrane</keyword>
<keyword evidence="3 7" id="KW-0812">Transmembrane</keyword>
<evidence type="ECO:0000256" key="4">
    <source>
        <dbReference type="ARBA" id="ARBA00022989"/>
    </source>
</evidence>
<evidence type="ECO:0000313" key="9">
    <source>
        <dbReference type="EMBL" id="KAJ8660833.1"/>
    </source>
</evidence>
<evidence type="ECO:0000256" key="7">
    <source>
        <dbReference type="SAM" id="Phobius"/>
    </source>
</evidence>
<dbReference type="PROSITE" id="PS50850">
    <property type="entry name" value="MFS"/>
    <property type="match status" value="1"/>
</dbReference>
<feature type="domain" description="Major facilitator superfamily (MFS) profile" evidence="8">
    <location>
        <begin position="23"/>
        <end position="487"/>
    </location>
</feature>
<dbReference type="GeneID" id="83210889"/>
<keyword evidence="4 7" id="KW-1133">Transmembrane helix</keyword>
<name>A0AAD7Y1B5_9FUNG</name>
<dbReference type="SUPFAM" id="SSF103473">
    <property type="entry name" value="MFS general substrate transporter"/>
    <property type="match status" value="1"/>
</dbReference>
<feature type="transmembrane region" description="Helical" evidence="7">
    <location>
        <begin position="403"/>
        <end position="425"/>
    </location>
</feature>
<evidence type="ECO:0000259" key="8">
    <source>
        <dbReference type="PROSITE" id="PS50850"/>
    </source>
</evidence>
<evidence type="ECO:0000313" key="10">
    <source>
        <dbReference type="Proteomes" id="UP001234581"/>
    </source>
</evidence>
<dbReference type="Proteomes" id="UP001234581">
    <property type="component" value="Unassembled WGS sequence"/>
</dbReference>
<dbReference type="PANTHER" id="PTHR23502:SF51">
    <property type="entry name" value="QUINIDINE RESISTANCE PROTEIN 1-RELATED"/>
    <property type="match status" value="1"/>
</dbReference>
<evidence type="ECO:0000256" key="1">
    <source>
        <dbReference type="ARBA" id="ARBA00004141"/>
    </source>
</evidence>
<dbReference type="AlphaFoldDB" id="A0AAD7Y1B5"/>
<proteinExistence type="predicted"/>
<dbReference type="InterPro" id="IPR036259">
    <property type="entry name" value="MFS_trans_sf"/>
</dbReference>
<feature type="transmembrane region" description="Helical" evidence="7">
    <location>
        <begin position="177"/>
        <end position="197"/>
    </location>
</feature>
<feature type="transmembrane region" description="Helical" evidence="7">
    <location>
        <begin position="20"/>
        <end position="41"/>
    </location>
</feature>
<feature type="transmembrane region" description="Helical" evidence="7">
    <location>
        <begin position="277"/>
        <end position="296"/>
    </location>
</feature>
<dbReference type="InterPro" id="IPR020846">
    <property type="entry name" value="MFS_dom"/>
</dbReference>
<protein>
    <recommendedName>
        <fullName evidence="8">Major facilitator superfamily (MFS) profile domain-containing protein</fullName>
    </recommendedName>
</protein>
<dbReference type="EMBL" id="JARTCD010000011">
    <property type="protein sequence ID" value="KAJ8660833.1"/>
    <property type="molecule type" value="Genomic_DNA"/>
</dbReference>
<keyword evidence="2" id="KW-0813">Transport</keyword>
<feature type="region of interest" description="Disordered" evidence="6">
    <location>
        <begin position="216"/>
        <end position="248"/>
    </location>
</feature>
<keyword evidence="10" id="KW-1185">Reference proteome</keyword>